<evidence type="ECO:0000256" key="1">
    <source>
        <dbReference type="SAM" id="Phobius"/>
    </source>
</evidence>
<evidence type="ECO:0000256" key="2">
    <source>
        <dbReference type="SAM" id="SignalP"/>
    </source>
</evidence>
<evidence type="ECO:0000313" key="4">
    <source>
        <dbReference type="Proteomes" id="UP001195483"/>
    </source>
</evidence>
<feature type="signal peptide" evidence="2">
    <location>
        <begin position="1"/>
        <end position="32"/>
    </location>
</feature>
<keyword evidence="1" id="KW-0812">Transmembrane</keyword>
<keyword evidence="1" id="KW-1133">Transmembrane helix</keyword>
<feature type="transmembrane region" description="Helical" evidence="1">
    <location>
        <begin position="241"/>
        <end position="262"/>
    </location>
</feature>
<dbReference type="EMBL" id="JAEAOA010002243">
    <property type="protein sequence ID" value="KAK3605200.1"/>
    <property type="molecule type" value="Genomic_DNA"/>
</dbReference>
<accession>A0AAE0T8I5</accession>
<protein>
    <submittedName>
        <fullName evidence="3">Uncharacterized protein</fullName>
    </submittedName>
</protein>
<reference evidence="3" key="3">
    <citation type="submission" date="2023-05" db="EMBL/GenBank/DDBJ databases">
        <authorList>
            <person name="Smith C.H."/>
        </authorList>
    </citation>
    <scope>NUCLEOTIDE SEQUENCE</scope>
    <source>
        <strain evidence="3">CHS0354</strain>
        <tissue evidence="3">Mantle</tissue>
    </source>
</reference>
<feature type="chain" id="PRO_5041980494" evidence="2">
    <location>
        <begin position="33"/>
        <end position="278"/>
    </location>
</feature>
<keyword evidence="1" id="KW-0472">Membrane</keyword>
<sequence length="278" mass="31024">MINEWKKGIMASSRRVMIFLLMITVLAAKVSEQEMTSKLVCSGESILLFEKEKITASGHLTSLYIFKEVWKLIANWESGGTIINTGHYDWKVFFDGYGNLMIGNIDETGEGKYRIQQRQGKTIGPSYNQKLTVMAAPTTKCKPKINTDGNDLVVSVEYTECGKPEPSLNFVDQSHFAHVSKTAENKTLAKFKPGKEAGTYIACIDTPAFRCATNFKTFDLCSHITLPERPIGTMSSDQVKILVLAYLSNILLIIGLPGLICYMHCYMIPSLRGNITRN</sequence>
<reference evidence="3" key="1">
    <citation type="journal article" date="2021" name="Genome Biol. Evol.">
        <title>A High-Quality Reference Genome for a Parasitic Bivalve with Doubly Uniparental Inheritance (Bivalvia: Unionida).</title>
        <authorList>
            <person name="Smith C.H."/>
        </authorList>
    </citation>
    <scope>NUCLEOTIDE SEQUENCE</scope>
    <source>
        <strain evidence="3">CHS0354</strain>
    </source>
</reference>
<comment type="caution">
    <text evidence="3">The sequence shown here is derived from an EMBL/GenBank/DDBJ whole genome shotgun (WGS) entry which is preliminary data.</text>
</comment>
<gene>
    <name evidence="3" type="ORF">CHS0354_038637</name>
</gene>
<dbReference type="AlphaFoldDB" id="A0AAE0T8I5"/>
<organism evidence="3 4">
    <name type="scientific">Potamilus streckersoni</name>
    <dbReference type="NCBI Taxonomy" id="2493646"/>
    <lineage>
        <taxon>Eukaryota</taxon>
        <taxon>Metazoa</taxon>
        <taxon>Spiralia</taxon>
        <taxon>Lophotrochozoa</taxon>
        <taxon>Mollusca</taxon>
        <taxon>Bivalvia</taxon>
        <taxon>Autobranchia</taxon>
        <taxon>Heteroconchia</taxon>
        <taxon>Palaeoheterodonta</taxon>
        <taxon>Unionida</taxon>
        <taxon>Unionoidea</taxon>
        <taxon>Unionidae</taxon>
        <taxon>Ambleminae</taxon>
        <taxon>Lampsilini</taxon>
        <taxon>Potamilus</taxon>
    </lineage>
</organism>
<keyword evidence="2" id="KW-0732">Signal</keyword>
<proteinExistence type="predicted"/>
<evidence type="ECO:0000313" key="3">
    <source>
        <dbReference type="EMBL" id="KAK3605200.1"/>
    </source>
</evidence>
<dbReference type="Proteomes" id="UP001195483">
    <property type="component" value="Unassembled WGS sequence"/>
</dbReference>
<name>A0AAE0T8I5_9BIVA</name>
<reference evidence="3" key="2">
    <citation type="journal article" date="2021" name="Genome Biol. Evol.">
        <title>Developing a high-quality reference genome for a parasitic bivalve with doubly uniparental inheritance (Bivalvia: Unionida).</title>
        <authorList>
            <person name="Smith C.H."/>
        </authorList>
    </citation>
    <scope>NUCLEOTIDE SEQUENCE</scope>
    <source>
        <strain evidence="3">CHS0354</strain>
        <tissue evidence="3">Mantle</tissue>
    </source>
</reference>
<keyword evidence="4" id="KW-1185">Reference proteome</keyword>